<dbReference type="GeneID" id="95773391"/>
<dbReference type="Proteomes" id="UP000305131">
    <property type="component" value="Unassembled WGS sequence"/>
</dbReference>
<name>A0A6C1KLP0_XANAU</name>
<evidence type="ECO:0000313" key="1">
    <source>
        <dbReference type="EMBL" id="TLX44014.1"/>
    </source>
</evidence>
<dbReference type="AlphaFoldDB" id="A0A6C1KLP0"/>
<organism evidence="1 2">
    <name type="scientific">Xanthobacter autotrophicus</name>
    <dbReference type="NCBI Taxonomy" id="280"/>
    <lineage>
        <taxon>Bacteria</taxon>
        <taxon>Pseudomonadati</taxon>
        <taxon>Pseudomonadota</taxon>
        <taxon>Alphaproteobacteria</taxon>
        <taxon>Hyphomicrobiales</taxon>
        <taxon>Xanthobacteraceae</taxon>
        <taxon>Xanthobacter</taxon>
    </lineage>
</organism>
<sequence>MVSEEDVWRTAFIIADQYGPEGVDFAQRMAESFEIGGKMEEHRAWASITAKVATLTAEDAGFTRPN</sequence>
<proteinExistence type="predicted"/>
<accession>A0A6C1KLP0</accession>
<reference evidence="1 2" key="1">
    <citation type="submission" date="2019-05" db="EMBL/GenBank/DDBJ databases">
        <authorList>
            <person name="Zhou X."/>
        </authorList>
    </citation>
    <scope>NUCLEOTIDE SEQUENCE [LARGE SCALE GENOMIC DNA]</scope>
    <source>
        <strain evidence="1 2">DSM 432</strain>
    </source>
</reference>
<dbReference type="RefSeq" id="WP_138398921.1">
    <property type="nucleotide sequence ID" value="NZ_JBAFVI010000001.1"/>
</dbReference>
<gene>
    <name evidence="1" type="ORF">FBQ73_07985</name>
</gene>
<evidence type="ECO:0000313" key="2">
    <source>
        <dbReference type="Proteomes" id="UP000305131"/>
    </source>
</evidence>
<comment type="caution">
    <text evidence="1">The sequence shown here is derived from an EMBL/GenBank/DDBJ whole genome shotgun (WGS) entry which is preliminary data.</text>
</comment>
<protein>
    <submittedName>
        <fullName evidence="1">Uncharacterized protein</fullName>
    </submittedName>
</protein>
<dbReference type="EMBL" id="VAUP01000015">
    <property type="protein sequence ID" value="TLX44014.1"/>
    <property type="molecule type" value="Genomic_DNA"/>
</dbReference>
<dbReference type="OrthoDB" id="8450606at2"/>